<proteinExistence type="inferred from homology"/>
<dbReference type="Proteomes" id="UP000253664">
    <property type="component" value="Unassembled WGS sequence"/>
</dbReference>
<keyword evidence="4" id="KW-1185">Reference proteome</keyword>
<evidence type="ECO:0000256" key="1">
    <source>
        <dbReference type="ARBA" id="ARBA00008721"/>
    </source>
</evidence>
<dbReference type="PANTHER" id="PTHR47466:SF1">
    <property type="entry name" value="METALLOPROTEASE MEP1 (AFU_ORTHOLOGUE AFUA_1G07730)-RELATED"/>
    <property type="match status" value="1"/>
</dbReference>
<evidence type="ECO:0000313" key="3">
    <source>
        <dbReference type="EMBL" id="RCI11571.1"/>
    </source>
</evidence>
<accession>A0A367LAX5</accession>
<keyword evidence="2" id="KW-0732">Signal</keyword>
<evidence type="ECO:0000256" key="2">
    <source>
        <dbReference type="SAM" id="SignalP"/>
    </source>
</evidence>
<dbReference type="PANTHER" id="PTHR47466">
    <property type="match status" value="1"/>
</dbReference>
<name>A0A367LAX5_9HYPO</name>
<feature type="signal peptide" evidence="2">
    <location>
        <begin position="1"/>
        <end position="18"/>
    </location>
</feature>
<protein>
    <submittedName>
        <fullName evidence="3">Uncharacterized protein</fullName>
    </submittedName>
</protein>
<dbReference type="InterPro" id="IPR024079">
    <property type="entry name" value="MetalloPept_cat_dom_sf"/>
</dbReference>
<dbReference type="STRING" id="1330021.A0A367LAX5"/>
<dbReference type="Gene3D" id="3.40.390.10">
    <property type="entry name" value="Collagenase (Catalytic Domain)"/>
    <property type="match status" value="1"/>
</dbReference>
<reference evidence="3 4" key="1">
    <citation type="journal article" date="2015" name="BMC Genomics">
        <title>Insights from the genome of Ophiocordyceps polyrhachis-furcata to pathogenicity and host specificity in insect fungi.</title>
        <authorList>
            <person name="Wichadakul D."/>
            <person name="Kobmoo N."/>
            <person name="Ingsriswang S."/>
            <person name="Tangphatsornruang S."/>
            <person name="Chantasingh D."/>
            <person name="Luangsa-ard J.J."/>
            <person name="Eurwilaichitr L."/>
        </authorList>
    </citation>
    <scope>NUCLEOTIDE SEQUENCE [LARGE SCALE GENOMIC DNA]</scope>
    <source>
        <strain evidence="3 4">BCC 54312</strain>
    </source>
</reference>
<dbReference type="EMBL" id="LKCN02000010">
    <property type="protein sequence ID" value="RCI11571.1"/>
    <property type="molecule type" value="Genomic_DNA"/>
</dbReference>
<organism evidence="3 4">
    <name type="scientific">Ophiocordyceps polyrhachis-furcata BCC 54312</name>
    <dbReference type="NCBI Taxonomy" id="1330021"/>
    <lineage>
        <taxon>Eukaryota</taxon>
        <taxon>Fungi</taxon>
        <taxon>Dikarya</taxon>
        <taxon>Ascomycota</taxon>
        <taxon>Pezizomycotina</taxon>
        <taxon>Sordariomycetes</taxon>
        <taxon>Hypocreomycetidae</taxon>
        <taxon>Hypocreales</taxon>
        <taxon>Ophiocordycipitaceae</taxon>
        <taxon>Ophiocordyceps</taxon>
    </lineage>
</organism>
<evidence type="ECO:0000313" key="4">
    <source>
        <dbReference type="Proteomes" id="UP000253664"/>
    </source>
</evidence>
<dbReference type="OrthoDB" id="536211at2759"/>
<comment type="caution">
    <text evidence="3">The sequence shown here is derived from an EMBL/GenBank/DDBJ whole genome shotgun (WGS) entry which is preliminary data.</text>
</comment>
<dbReference type="AlphaFoldDB" id="A0A367LAX5"/>
<feature type="chain" id="PRO_5016685707" evidence="2">
    <location>
        <begin position="19"/>
        <end position="365"/>
    </location>
</feature>
<dbReference type="GO" id="GO:0008237">
    <property type="term" value="F:metallopeptidase activity"/>
    <property type="evidence" value="ECO:0007669"/>
    <property type="project" value="InterPro"/>
</dbReference>
<sequence length="365" mass="40537">MLFLNAALLGSLVASTSALSLSRPSRRSLGHGDGAKKAFEPLDIGVHVHIMASPAETQISDHAVENQVRIMNDNFAQIDISFHVESVERVIDASWASGLDDNGMKWENNKGNGTALNLYIVEEFVKWNRTVGTFRSMAHLTKDPYGYRVDGVVLSQLAVPLSPRWDPEGPYEGKQAAKKIAAWFGLPSVMRSSCDSTVDLIGRPAVLDIPAAIRIRPRERKAGGCQVGRNTCPDQPGVDPIHNFVFGSDESCAREFSPGQGERIRQMWSKTRVGRKVFGPDTEWLPVLNTTTAEGKKPFYIDVSDAAASKFCQPDRFGVTAVKDESRCGSFYYCTWMRNHEESRDQPRCLAARADPPFEEDDFFY</sequence>
<comment type="similarity">
    <text evidence="1">Belongs to the peptidase M43B family.</text>
</comment>
<gene>
    <name evidence="3" type="ORF">L249_7250</name>
</gene>